<dbReference type="InterPro" id="IPR036259">
    <property type="entry name" value="MFS_trans_sf"/>
</dbReference>
<dbReference type="PANTHER" id="PTHR42718:SF9">
    <property type="entry name" value="MAJOR FACILITATOR SUPERFAMILY MULTIDRUG TRANSPORTER MFSC"/>
    <property type="match status" value="1"/>
</dbReference>
<keyword evidence="4 7" id="KW-1133">Transmembrane helix</keyword>
<dbReference type="OrthoDB" id="7375466at2"/>
<evidence type="ECO:0000256" key="3">
    <source>
        <dbReference type="ARBA" id="ARBA00022692"/>
    </source>
</evidence>
<feature type="transmembrane region" description="Helical" evidence="7">
    <location>
        <begin position="89"/>
        <end position="108"/>
    </location>
</feature>
<evidence type="ECO:0000256" key="2">
    <source>
        <dbReference type="ARBA" id="ARBA00022448"/>
    </source>
</evidence>
<feature type="domain" description="Major facilitator superfamily (MFS) profile" evidence="8">
    <location>
        <begin position="42"/>
        <end position="146"/>
    </location>
</feature>
<keyword evidence="10" id="KW-1185">Reference proteome</keyword>
<feature type="compositionally biased region" description="Low complexity" evidence="6">
    <location>
        <begin position="23"/>
        <end position="42"/>
    </location>
</feature>
<evidence type="ECO:0000256" key="5">
    <source>
        <dbReference type="ARBA" id="ARBA00023136"/>
    </source>
</evidence>
<accession>A0A372JM73</accession>
<evidence type="ECO:0000256" key="4">
    <source>
        <dbReference type="ARBA" id="ARBA00022989"/>
    </source>
</evidence>
<dbReference type="SUPFAM" id="SSF103473">
    <property type="entry name" value="MFS general substrate transporter"/>
    <property type="match status" value="1"/>
</dbReference>
<feature type="transmembrane region" description="Helical" evidence="7">
    <location>
        <begin position="115"/>
        <end position="137"/>
    </location>
</feature>
<dbReference type="PANTHER" id="PTHR42718">
    <property type="entry name" value="MAJOR FACILITATOR SUPERFAMILY MULTIDRUG TRANSPORTER MFSC"/>
    <property type="match status" value="1"/>
</dbReference>
<sequence length="146" mass="14805">MLSPFDSFCHRAALSPRWPRGPPRSAWSGPVSSSPSEPSRPSRPVLTLAVVLAAFATVPMSISGAAVALPDVGTALHASGAPLQWVMNAYNLTFAAFLLVAGSTADLLGRRRVFVAGSALFAAGSVAAALAPGIVALDLARALAGV</sequence>
<evidence type="ECO:0000256" key="1">
    <source>
        <dbReference type="ARBA" id="ARBA00004651"/>
    </source>
</evidence>
<keyword evidence="3 7" id="KW-0812">Transmembrane</keyword>
<protein>
    <submittedName>
        <fullName evidence="9">MFS transporter</fullName>
    </submittedName>
</protein>
<dbReference type="Pfam" id="PF07690">
    <property type="entry name" value="MFS_1"/>
    <property type="match status" value="1"/>
</dbReference>
<name>A0A372JM73_9ACTN</name>
<comment type="caution">
    <text evidence="9">The sequence shown here is derived from an EMBL/GenBank/DDBJ whole genome shotgun (WGS) entry which is preliminary data.</text>
</comment>
<keyword evidence="5 7" id="KW-0472">Membrane</keyword>
<dbReference type="GO" id="GO:0005886">
    <property type="term" value="C:plasma membrane"/>
    <property type="evidence" value="ECO:0007669"/>
    <property type="project" value="UniProtKB-SubCell"/>
</dbReference>
<dbReference type="EMBL" id="QURH01000237">
    <property type="protein sequence ID" value="RFU41039.1"/>
    <property type="molecule type" value="Genomic_DNA"/>
</dbReference>
<evidence type="ECO:0000313" key="9">
    <source>
        <dbReference type="EMBL" id="RFU41039.1"/>
    </source>
</evidence>
<dbReference type="PROSITE" id="PS50850">
    <property type="entry name" value="MFS"/>
    <property type="match status" value="1"/>
</dbReference>
<dbReference type="Gene3D" id="1.20.1720.10">
    <property type="entry name" value="Multidrug resistance protein D"/>
    <property type="match status" value="1"/>
</dbReference>
<evidence type="ECO:0000256" key="7">
    <source>
        <dbReference type="SAM" id="Phobius"/>
    </source>
</evidence>
<gene>
    <name evidence="9" type="ORF">DZF91_13985</name>
</gene>
<dbReference type="InterPro" id="IPR011701">
    <property type="entry name" value="MFS"/>
</dbReference>
<feature type="transmembrane region" description="Helical" evidence="7">
    <location>
        <begin position="45"/>
        <end position="69"/>
    </location>
</feature>
<dbReference type="GO" id="GO:0022857">
    <property type="term" value="F:transmembrane transporter activity"/>
    <property type="evidence" value="ECO:0007669"/>
    <property type="project" value="InterPro"/>
</dbReference>
<dbReference type="Proteomes" id="UP000261811">
    <property type="component" value="Unassembled WGS sequence"/>
</dbReference>
<evidence type="ECO:0000256" key="6">
    <source>
        <dbReference type="SAM" id="MobiDB-lite"/>
    </source>
</evidence>
<keyword evidence="2" id="KW-0813">Transport</keyword>
<organism evidence="9 10">
    <name type="scientific">Actinomadura logoneensis</name>
    <dbReference type="NCBI Taxonomy" id="2293572"/>
    <lineage>
        <taxon>Bacteria</taxon>
        <taxon>Bacillati</taxon>
        <taxon>Actinomycetota</taxon>
        <taxon>Actinomycetes</taxon>
        <taxon>Streptosporangiales</taxon>
        <taxon>Thermomonosporaceae</taxon>
        <taxon>Actinomadura</taxon>
    </lineage>
</organism>
<feature type="region of interest" description="Disordered" evidence="6">
    <location>
        <begin position="20"/>
        <end position="42"/>
    </location>
</feature>
<feature type="non-terminal residue" evidence="9">
    <location>
        <position position="146"/>
    </location>
</feature>
<dbReference type="AlphaFoldDB" id="A0A372JM73"/>
<comment type="subcellular location">
    <subcellularLocation>
        <location evidence="1">Cell membrane</location>
        <topology evidence="1">Multi-pass membrane protein</topology>
    </subcellularLocation>
</comment>
<evidence type="ECO:0000259" key="8">
    <source>
        <dbReference type="PROSITE" id="PS50850"/>
    </source>
</evidence>
<reference evidence="9 10" key="1">
    <citation type="submission" date="2018-08" db="EMBL/GenBank/DDBJ databases">
        <title>Actinomadura jelena sp. nov., a novel Actinomycete isolated from soil in Chad.</title>
        <authorList>
            <person name="Shi L."/>
        </authorList>
    </citation>
    <scope>NUCLEOTIDE SEQUENCE [LARGE SCALE GENOMIC DNA]</scope>
    <source>
        <strain evidence="9 10">NEAU-G17</strain>
    </source>
</reference>
<dbReference type="InterPro" id="IPR020846">
    <property type="entry name" value="MFS_dom"/>
</dbReference>
<proteinExistence type="predicted"/>
<evidence type="ECO:0000313" key="10">
    <source>
        <dbReference type="Proteomes" id="UP000261811"/>
    </source>
</evidence>